<dbReference type="Proteomes" id="UP001235133">
    <property type="component" value="Unassembled WGS sequence"/>
</dbReference>
<dbReference type="EMBL" id="JAVFWO010000009">
    <property type="protein sequence ID" value="MDQ7880326.1"/>
    <property type="molecule type" value="Genomic_DNA"/>
</dbReference>
<evidence type="ECO:0000256" key="1">
    <source>
        <dbReference type="SAM" id="MobiDB-lite"/>
    </source>
</evidence>
<evidence type="ECO:0008006" key="4">
    <source>
        <dbReference type="Google" id="ProtNLM"/>
    </source>
</evidence>
<sequence length="66" mass="6993">MAYVFCTPSTLASTSTSTVVRRLNPAVARHLAEQAVELGENALVSSGDEFRSGSPSNEALLMPPTR</sequence>
<evidence type="ECO:0000313" key="2">
    <source>
        <dbReference type="EMBL" id="MDQ7880326.1"/>
    </source>
</evidence>
<protein>
    <recommendedName>
        <fullName evidence="4">Aldehyde dehydrogenase domain-containing protein</fullName>
    </recommendedName>
</protein>
<comment type="caution">
    <text evidence="2">The sequence shown here is derived from an EMBL/GenBank/DDBJ whole genome shotgun (WGS) entry which is preliminary data.</text>
</comment>
<accession>A0ABU0Z6U9</accession>
<gene>
    <name evidence="2" type="ORF">Q9R08_20225</name>
</gene>
<proteinExistence type="predicted"/>
<keyword evidence="3" id="KW-1185">Reference proteome</keyword>
<dbReference type="RefSeq" id="WP_308870016.1">
    <property type="nucleotide sequence ID" value="NZ_JAVFWO010000009.1"/>
</dbReference>
<organism evidence="2 3">
    <name type="scientific">Microbacterium psychrotolerans</name>
    <dbReference type="NCBI Taxonomy" id="3068321"/>
    <lineage>
        <taxon>Bacteria</taxon>
        <taxon>Bacillati</taxon>
        <taxon>Actinomycetota</taxon>
        <taxon>Actinomycetes</taxon>
        <taxon>Micrococcales</taxon>
        <taxon>Microbacteriaceae</taxon>
        <taxon>Microbacterium</taxon>
    </lineage>
</organism>
<reference evidence="2 3" key="1">
    <citation type="submission" date="2023-08" db="EMBL/GenBank/DDBJ databases">
        <title>Microbacterium psychrotolerans sp. nov., a psychrotolerant bacterium isolated from soil in Heilongjiang Province, China.</title>
        <authorList>
            <person name="An P."/>
            <person name="Zhao D."/>
            <person name="Xiang H."/>
        </authorList>
    </citation>
    <scope>NUCLEOTIDE SEQUENCE [LARGE SCALE GENOMIC DNA]</scope>
    <source>
        <strain evidence="2 3">QXD-8</strain>
    </source>
</reference>
<feature type="region of interest" description="Disordered" evidence="1">
    <location>
        <begin position="46"/>
        <end position="66"/>
    </location>
</feature>
<evidence type="ECO:0000313" key="3">
    <source>
        <dbReference type="Proteomes" id="UP001235133"/>
    </source>
</evidence>
<name>A0ABU0Z6U9_9MICO</name>